<dbReference type="GeneID" id="19878144"/>
<dbReference type="SUPFAM" id="SSF52540">
    <property type="entry name" value="P-loop containing nucleoside triphosphate hydrolases"/>
    <property type="match status" value="1"/>
</dbReference>
<dbReference type="Gene3D" id="3.40.50.300">
    <property type="entry name" value="P-loop containing nucleotide triphosphate hydrolases"/>
    <property type="match status" value="1"/>
</dbReference>
<gene>
    <name evidence="1" type="ORF">VCUG_00254</name>
</gene>
<proteinExistence type="predicted"/>
<dbReference type="OMA" id="YNENDIF"/>
<dbReference type="PANTHER" id="PTHR10763">
    <property type="entry name" value="CELL DIVISION CONTROL PROTEIN 6-RELATED"/>
    <property type="match status" value="1"/>
</dbReference>
<dbReference type="HOGENOM" id="CLU_078003_0_0_1"/>
<dbReference type="InterPro" id="IPR027417">
    <property type="entry name" value="P-loop_NTPase"/>
</dbReference>
<protein>
    <recommendedName>
        <fullName evidence="3">ATPase AAA-type core domain-containing protein</fullName>
    </recommendedName>
</protein>
<dbReference type="VEuPathDB" id="MicrosporidiaDB:VCUG_00254"/>
<dbReference type="AlphaFoldDB" id="L2GY44"/>
<evidence type="ECO:0000313" key="2">
    <source>
        <dbReference type="Proteomes" id="UP000011081"/>
    </source>
</evidence>
<dbReference type="STRING" id="948595.L2GY44"/>
<evidence type="ECO:0000313" key="1">
    <source>
        <dbReference type="EMBL" id="ELA48213.1"/>
    </source>
</evidence>
<dbReference type="GO" id="GO:0033314">
    <property type="term" value="P:mitotic DNA replication checkpoint signaling"/>
    <property type="evidence" value="ECO:0007669"/>
    <property type="project" value="TreeGrafter"/>
</dbReference>
<dbReference type="InParanoid" id="L2GY44"/>
<reference evidence="2" key="1">
    <citation type="submission" date="2011-03" db="EMBL/GenBank/DDBJ databases">
        <title>The genome sequence of Vavraia culicis strain floridensis.</title>
        <authorList>
            <consortium name="The Broad Institute Genome Sequencing Platform"/>
            <person name="Cuomo C."/>
            <person name="Becnel J."/>
            <person name="Sanscrainte N."/>
            <person name="Young S.K."/>
            <person name="Zeng Q."/>
            <person name="Gargeya S."/>
            <person name="Fitzgerald M."/>
            <person name="Haas B."/>
            <person name="Abouelleil A."/>
            <person name="Alvarado L."/>
            <person name="Arachchi H.M."/>
            <person name="Berlin A."/>
            <person name="Chapman S.B."/>
            <person name="Gearin G."/>
            <person name="Goldberg J."/>
            <person name="Griggs A."/>
            <person name="Gujja S."/>
            <person name="Hansen M."/>
            <person name="Heiman D."/>
            <person name="Howarth C."/>
            <person name="Larimer J."/>
            <person name="Lui A."/>
            <person name="MacDonald P.J.P."/>
            <person name="McCowen C."/>
            <person name="Montmayeur A."/>
            <person name="Murphy C."/>
            <person name="Neiman D."/>
            <person name="Pearson M."/>
            <person name="Priest M."/>
            <person name="Roberts A."/>
            <person name="Saif S."/>
            <person name="Shea T."/>
            <person name="Sisk P."/>
            <person name="Stolte C."/>
            <person name="Sykes S."/>
            <person name="Wortman J."/>
            <person name="Nusbaum C."/>
            <person name="Birren B."/>
        </authorList>
    </citation>
    <scope>NUCLEOTIDE SEQUENCE [LARGE SCALE GENOMIC DNA]</scope>
    <source>
        <strain evidence="2">floridensis</strain>
    </source>
</reference>
<keyword evidence="2" id="KW-1185">Reference proteome</keyword>
<dbReference type="PANTHER" id="PTHR10763:SF26">
    <property type="entry name" value="CELL DIVISION CONTROL PROTEIN 6 HOMOLOG"/>
    <property type="match status" value="1"/>
</dbReference>
<sequence>MVRPLNATPRNRIRSPIPEESLLRTDEKNKIKQFLTSSCNVLHISGNPGTGKTMTVKYVLKNEKYTYINYMVDQKFFVRYKIVVFDEFDRFYLAKKNECQTFLLKHKNKKIITISNNMLFDCDLLIFRPYTKNEILYIVRKKLNCERISNDVIEYISLREKNDLRKIMCACNELLLKNSSTITFKDIAVKKKRKESIHQQIIHELKKNFRIKEEAFKNYLMRCKELNVDSLSRPDFTSVYENFE</sequence>
<name>L2GY44_VAVCU</name>
<accession>L2GY44</accession>
<organism evidence="1 2">
    <name type="scientific">Vavraia culicis (isolate floridensis)</name>
    <name type="common">Microsporidian parasite</name>
    <dbReference type="NCBI Taxonomy" id="948595"/>
    <lineage>
        <taxon>Eukaryota</taxon>
        <taxon>Fungi</taxon>
        <taxon>Fungi incertae sedis</taxon>
        <taxon>Microsporidia</taxon>
        <taxon>Pleistophoridae</taxon>
        <taxon>Vavraia</taxon>
    </lineage>
</organism>
<dbReference type="GO" id="GO:0006270">
    <property type="term" value="P:DNA replication initiation"/>
    <property type="evidence" value="ECO:0007669"/>
    <property type="project" value="TreeGrafter"/>
</dbReference>
<dbReference type="RefSeq" id="XP_008073275.1">
    <property type="nucleotide sequence ID" value="XM_008075084.1"/>
</dbReference>
<dbReference type="InterPro" id="IPR050311">
    <property type="entry name" value="ORC1/CDC6"/>
</dbReference>
<dbReference type="EMBL" id="GL877406">
    <property type="protein sequence ID" value="ELA48213.1"/>
    <property type="molecule type" value="Genomic_DNA"/>
</dbReference>
<dbReference type="OrthoDB" id="1926878at2759"/>
<evidence type="ECO:0008006" key="3">
    <source>
        <dbReference type="Google" id="ProtNLM"/>
    </source>
</evidence>
<dbReference type="GO" id="GO:0003688">
    <property type="term" value="F:DNA replication origin binding"/>
    <property type="evidence" value="ECO:0007669"/>
    <property type="project" value="TreeGrafter"/>
</dbReference>
<dbReference type="Proteomes" id="UP000011081">
    <property type="component" value="Unassembled WGS sequence"/>
</dbReference>